<reference evidence="6 7" key="1">
    <citation type="journal article" date="2015" name="Environ. Microbiol.">
        <title>Methane oxidation coupled to nitrate reduction under hypoxia by the Gammaproteobacterium Methylomonas denitrificans, sp. nov. type strain FJG1.</title>
        <authorList>
            <person name="Kits K.D."/>
            <person name="Klotz M.G."/>
            <person name="Stein L.Y."/>
        </authorList>
    </citation>
    <scope>NUCLEOTIDE SEQUENCE [LARGE SCALE GENOMIC DNA]</scope>
    <source>
        <strain evidence="6 7">FJG1</strain>
    </source>
</reference>
<evidence type="ECO:0000256" key="5">
    <source>
        <dbReference type="SAM" id="Phobius"/>
    </source>
</evidence>
<keyword evidence="2 5" id="KW-0812">Transmembrane</keyword>
<feature type="transmembrane region" description="Helical" evidence="5">
    <location>
        <begin position="256"/>
        <end position="277"/>
    </location>
</feature>
<name>A0A126T3A8_9GAMM</name>
<proteinExistence type="predicted"/>
<feature type="transmembrane region" description="Helical" evidence="5">
    <location>
        <begin position="6"/>
        <end position="32"/>
    </location>
</feature>
<evidence type="ECO:0000256" key="3">
    <source>
        <dbReference type="ARBA" id="ARBA00022989"/>
    </source>
</evidence>
<dbReference type="KEGG" id="mdn:JT25_008750"/>
<keyword evidence="4 5" id="KW-0472">Membrane</keyword>
<feature type="transmembrane region" description="Helical" evidence="5">
    <location>
        <begin position="173"/>
        <end position="190"/>
    </location>
</feature>
<dbReference type="Pfam" id="PF03699">
    <property type="entry name" value="UPF0182"/>
    <property type="match status" value="1"/>
</dbReference>
<dbReference type="RefSeq" id="WP_036278963.1">
    <property type="nucleotide sequence ID" value="NZ_CP014476.1"/>
</dbReference>
<gene>
    <name evidence="6" type="ORF">JT25_008750</name>
</gene>
<dbReference type="PANTHER" id="PTHR39344">
    <property type="entry name" value="UPF0182 PROTEIN SLL1060"/>
    <property type="match status" value="1"/>
</dbReference>
<sequence length="878" mass="101047">MRNWKLLPAITVATLVVAIVLYVAFYFVFLDFFVDLWWFRSLEFEAYFWLKLLYRFIFSGAVTAFFFAVFLFHFWIASRYLGLNPPDEILMDDSKRRRFQRFADVFMSGSSKIYTPISLLLAVVIAVPFYLQWEQALLFFFGSASGIVDPVYGNDVSFYMFSYPIYMLIQKELLTTALVVFLATGVLYWMEHVFVPNQSKEFPLGAKVHLAVLFSFVVLFVVWGFLLERFSLLYSAGNEPVFFGPGFVELRYKLPLIWLEVLFFLAIAISAVFYALSEKHRSKTPIIVASLGFLAIWGLQSSHTLPELIEKFIVKPNFTRTEGESIRHNIDATMAAFDLNNIKTVDFQVNVDATKDIEAWSTKKHFENIPVWDREFLIDSYMQLQGIRPYYGFPTVDEDRYFINGHHQQVNLAAREVNIDKLPKEAQNWENTHLRYTHGYGAVISPAAQDAGIPIVWYLRDLNMTSDVGFSVKYPDIYYGLEKYRYAIVPNNLAVTDISSSAPGDSLDYQGNSGISIPSLFRKMLFAFYLKDEKIFFSPNISTQSKVLLRRNIDERITELTPFLHLDKDPYLVVNKDRFYWIQDAYTLSNYYPVSKPAADDYLDGEHKFNYIRNSVKIVVDAYDGSVDYYISDPKDPIINAYNRAYPGVFKTLREMPDELVQHLRYPRDLYYMQMKIYAKYHQNSPELFYEQAETWQFATVDGQSVSPYFITMDFDRCNDLEEFVMINPMTPVHRDNLSMVGIAGTIDENSCDHSYKPGITIFKFPKAVQVNGPSQVNALIDQNPEIAAQFTLWNQQGSEVKKGRMVILTMGNSILYVQPIYMLATKTKIPELARVIVSIGNQVVMDKTLQAAFSRLKDLFIKGANGSVSGISSAEGK</sequence>
<feature type="transmembrane region" description="Helical" evidence="5">
    <location>
        <begin position="284"/>
        <end position="300"/>
    </location>
</feature>
<accession>A0A126T3A8</accession>
<dbReference type="EMBL" id="CP014476">
    <property type="protein sequence ID" value="AMK76576.1"/>
    <property type="molecule type" value="Genomic_DNA"/>
</dbReference>
<organism evidence="6 7">
    <name type="scientific">Methylomonas denitrificans</name>
    <dbReference type="NCBI Taxonomy" id="1538553"/>
    <lineage>
        <taxon>Bacteria</taxon>
        <taxon>Pseudomonadati</taxon>
        <taxon>Pseudomonadota</taxon>
        <taxon>Gammaproteobacteria</taxon>
        <taxon>Methylococcales</taxon>
        <taxon>Methylococcaceae</taxon>
        <taxon>Methylomonas</taxon>
    </lineage>
</organism>
<evidence type="ECO:0000256" key="1">
    <source>
        <dbReference type="ARBA" id="ARBA00022475"/>
    </source>
</evidence>
<dbReference type="GO" id="GO:0005576">
    <property type="term" value="C:extracellular region"/>
    <property type="evidence" value="ECO:0007669"/>
    <property type="project" value="TreeGrafter"/>
</dbReference>
<protein>
    <submittedName>
        <fullName evidence="6">Uncharacterized protein</fullName>
    </submittedName>
</protein>
<evidence type="ECO:0000256" key="4">
    <source>
        <dbReference type="ARBA" id="ARBA00023136"/>
    </source>
</evidence>
<keyword evidence="3 5" id="KW-1133">Transmembrane helix</keyword>
<keyword evidence="7" id="KW-1185">Reference proteome</keyword>
<evidence type="ECO:0000313" key="6">
    <source>
        <dbReference type="EMBL" id="AMK76576.1"/>
    </source>
</evidence>
<dbReference type="OrthoDB" id="9763654at2"/>
<feature type="transmembrane region" description="Helical" evidence="5">
    <location>
        <begin position="52"/>
        <end position="76"/>
    </location>
</feature>
<evidence type="ECO:0000313" key="7">
    <source>
        <dbReference type="Proteomes" id="UP000030512"/>
    </source>
</evidence>
<dbReference type="PANTHER" id="PTHR39344:SF1">
    <property type="entry name" value="UPF0182 PROTEIN SLL1060"/>
    <property type="match status" value="1"/>
</dbReference>
<dbReference type="AlphaFoldDB" id="A0A126T3A8"/>
<evidence type="ECO:0000256" key="2">
    <source>
        <dbReference type="ARBA" id="ARBA00022692"/>
    </source>
</evidence>
<dbReference type="InterPro" id="IPR005372">
    <property type="entry name" value="UPF0182"/>
</dbReference>
<dbReference type="GO" id="GO:0016020">
    <property type="term" value="C:membrane"/>
    <property type="evidence" value="ECO:0007669"/>
    <property type="project" value="InterPro"/>
</dbReference>
<feature type="transmembrane region" description="Helical" evidence="5">
    <location>
        <begin position="113"/>
        <end position="131"/>
    </location>
</feature>
<dbReference type="STRING" id="1538553.JT25_008750"/>
<dbReference type="Proteomes" id="UP000030512">
    <property type="component" value="Chromosome"/>
</dbReference>
<keyword evidence="1" id="KW-1003">Cell membrane</keyword>
<feature type="transmembrane region" description="Helical" evidence="5">
    <location>
        <begin position="210"/>
        <end position="236"/>
    </location>
</feature>